<sequence length="117" mass="12352">MIVKLPFSLPHPFQTSGPLIAYISALCHGPKQAHDQASLATGSATNPGGTTSGPASRRLSLALARQVRPRVLWVSVLLLLLLLLVRVFVLDSNVPVVALLAPVLDQPAVHDAQQPPA</sequence>
<evidence type="ECO:0000256" key="1">
    <source>
        <dbReference type="SAM" id="Phobius"/>
    </source>
</evidence>
<feature type="transmembrane region" description="Helical" evidence="1">
    <location>
        <begin position="71"/>
        <end position="89"/>
    </location>
</feature>
<protein>
    <submittedName>
        <fullName evidence="2">Uncharacterized protein</fullName>
    </submittedName>
</protein>
<comment type="caution">
    <text evidence="2">The sequence shown here is derived from an EMBL/GenBank/DDBJ whole genome shotgun (WGS) entry which is preliminary data.</text>
</comment>
<reference evidence="2 3" key="3">
    <citation type="journal article" date="2015" name="Genome Announc.">
        <title>Draft Genome Sequence of the Archiascomycetous Yeast Saitoella complicata.</title>
        <authorList>
            <person name="Yamauchi K."/>
            <person name="Kondo S."/>
            <person name="Hamamoto M."/>
            <person name="Takahashi Y."/>
            <person name="Ogura Y."/>
            <person name="Hayashi T."/>
            <person name="Nishida H."/>
        </authorList>
    </citation>
    <scope>NUCLEOTIDE SEQUENCE [LARGE SCALE GENOMIC DNA]</scope>
    <source>
        <strain evidence="2 3">NRRL Y-17804</strain>
    </source>
</reference>
<dbReference type="EMBL" id="BACD03000029">
    <property type="protein sequence ID" value="GAO50103.1"/>
    <property type="molecule type" value="Genomic_DNA"/>
</dbReference>
<keyword evidence="1" id="KW-0812">Transmembrane</keyword>
<gene>
    <name evidence="2" type="ORF">G7K_4238-t1</name>
</gene>
<evidence type="ECO:0000313" key="2">
    <source>
        <dbReference type="EMBL" id="GAO50103.1"/>
    </source>
</evidence>
<name>A0A0E9NJX1_SAICN</name>
<proteinExistence type="predicted"/>
<organism evidence="2 3">
    <name type="scientific">Saitoella complicata (strain BCRC 22490 / CBS 7301 / JCM 7358 / NBRC 10748 / NRRL Y-17804)</name>
    <dbReference type="NCBI Taxonomy" id="698492"/>
    <lineage>
        <taxon>Eukaryota</taxon>
        <taxon>Fungi</taxon>
        <taxon>Dikarya</taxon>
        <taxon>Ascomycota</taxon>
        <taxon>Taphrinomycotina</taxon>
        <taxon>Taphrinomycotina incertae sedis</taxon>
        <taxon>Saitoella</taxon>
    </lineage>
</organism>
<evidence type="ECO:0000313" key="3">
    <source>
        <dbReference type="Proteomes" id="UP000033140"/>
    </source>
</evidence>
<keyword evidence="3" id="KW-1185">Reference proteome</keyword>
<accession>A0A0E9NJX1</accession>
<keyword evidence="1" id="KW-0472">Membrane</keyword>
<reference evidence="2 3" key="2">
    <citation type="journal article" date="2014" name="J. Gen. Appl. Microbiol.">
        <title>The early diverging ascomycetous budding yeast Saitoella complicata has three histone deacetylases belonging to the Clr6, Hos2, and Rpd3 lineages.</title>
        <authorList>
            <person name="Nishida H."/>
            <person name="Matsumoto T."/>
            <person name="Kondo S."/>
            <person name="Hamamoto M."/>
            <person name="Yoshikawa H."/>
        </authorList>
    </citation>
    <scope>NUCLEOTIDE SEQUENCE [LARGE SCALE GENOMIC DNA]</scope>
    <source>
        <strain evidence="2 3">NRRL Y-17804</strain>
    </source>
</reference>
<reference evidence="2 3" key="1">
    <citation type="journal article" date="2011" name="J. Gen. Appl. Microbiol.">
        <title>Draft genome sequencing of the enigmatic yeast Saitoella complicata.</title>
        <authorList>
            <person name="Nishida H."/>
            <person name="Hamamoto M."/>
            <person name="Sugiyama J."/>
        </authorList>
    </citation>
    <scope>NUCLEOTIDE SEQUENCE [LARGE SCALE GENOMIC DNA]</scope>
    <source>
        <strain evidence="2 3">NRRL Y-17804</strain>
    </source>
</reference>
<dbReference type="Proteomes" id="UP000033140">
    <property type="component" value="Unassembled WGS sequence"/>
</dbReference>
<dbReference type="AlphaFoldDB" id="A0A0E9NJX1"/>
<keyword evidence="1" id="KW-1133">Transmembrane helix</keyword>